<accession>A0ABR4ANA1</accession>
<keyword evidence="5" id="KW-1185">Reference proteome</keyword>
<dbReference type="Pfam" id="PF00082">
    <property type="entry name" value="Peptidase_S8"/>
    <property type="match status" value="1"/>
</dbReference>
<organism evidence="4 5">
    <name type="scientific">Stereocaulon virgatum</name>
    <dbReference type="NCBI Taxonomy" id="373712"/>
    <lineage>
        <taxon>Eukaryota</taxon>
        <taxon>Fungi</taxon>
        <taxon>Dikarya</taxon>
        <taxon>Ascomycota</taxon>
        <taxon>Pezizomycotina</taxon>
        <taxon>Lecanoromycetes</taxon>
        <taxon>OSLEUM clade</taxon>
        <taxon>Lecanoromycetidae</taxon>
        <taxon>Lecanorales</taxon>
        <taxon>Lecanorineae</taxon>
        <taxon>Stereocaulaceae</taxon>
        <taxon>Stereocaulon</taxon>
    </lineage>
</organism>
<dbReference type="Gene3D" id="3.40.50.200">
    <property type="entry name" value="Peptidase S8/S53 domain"/>
    <property type="match status" value="1"/>
</dbReference>
<dbReference type="InterPro" id="IPR036770">
    <property type="entry name" value="Ankyrin_rpt-contain_sf"/>
</dbReference>
<feature type="region of interest" description="Disordered" evidence="1">
    <location>
        <begin position="1"/>
        <end position="21"/>
    </location>
</feature>
<evidence type="ECO:0000256" key="2">
    <source>
        <dbReference type="SAM" id="Phobius"/>
    </source>
</evidence>
<evidence type="ECO:0000313" key="4">
    <source>
        <dbReference type="EMBL" id="KAL2046276.1"/>
    </source>
</evidence>
<gene>
    <name evidence="4" type="ORF">N7G274_001723</name>
</gene>
<name>A0ABR4ANA1_9LECA</name>
<feature type="domain" description="Peptidase S8/S53" evidence="3">
    <location>
        <begin position="657"/>
        <end position="878"/>
    </location>
</feature>
<evidence type="ECO:0000256" key="1">
    <source>
        <dbReference type="SAM" id="MobiDB-lite"/>
    </source>
</evidence>
<reference evidence="4 5" key="1">
    <citation type="submission" date="2024-09" db="EMBL/GenBank/DDBJ databases">
        <title>Rethinking Asexuality: The Enigmatic Case of Functional Sexual Genes in Lepraria (Stereocaulaceae).</title>
        <authorList>
            <person name="Doellman M."/>
            <person name="Sun Y."/>
            <person name="Barcenas-Pena A."/>
            <person name="Lumbsch H.T."/>
            <person name="Grewe F."/>
        </authorList>
    </citation>
    <scope>NUCLEOTIDE SEQUENCE [LARGE SCALE GENOMIC DNA]</scope>
    <source>
        <strain evidence="4 5">Mercado 3170</strain>
    </source>
</reference>
<dbReference type="SUPFAM" id="SSF52743">
    <property type="entry name" value="Subtilisin-like"/>
    <property type="match status" value="1"/>
</dbReference>
<protein>
    <recommendedName>
        <fullName evidence="3">Peptidase S8/S53 domain-containing protein</fullName>
    </recommendedName>
</protein>
<dbReference type="Gene3D" id="1.25.40.20">
    <property type="entry name" value="Ankyrin repeat-containing domain"/>
    <property type="match status" value="1"/>
</dbReference>
<keyword evidence="2" id="KW-0812">Transmembrane</keyword>
<dbReference type="Proteomes" id="UP001590950">
    <property type="component" value="Unassembled WGS sequence"/>
</dbReference>
<sequence>METAASNGDFHPPYEQNPQTSMKLDDAFGLSKVHMEGENSDVSNVLHLYREDGYPGYIAYKWYDWIQEIGKASGPASSSGVLEWRQQRAQLLLGFLGQSQRHELLNVGFKNIKRDIKDQRIVLQDIDNTKYFVVYEVLRGDPEIAFALLGTQRPAILTAASSRFLNPMVYAIQTLEAKIRLIGNITTEEAKERLFNKLNVSDGSTNTVLGFAVLNGDVEMVSMLLGQETRLANEDYLNDNHIKGALKKGAKDIITKILEARPALAKSLPELIIKAGGSHCLEMWIALNPYFEQNLESSVDILHLSVQQMQLGIIDWLVCKYPQMATRQDNGNRIALSYNNDQNQYSRDGLVKEKIRSSIVPAIIRFQKPAASQKLLLDADDTPQQTCLDLSLFDPSTHDFAHFIDLVKDNLRARSLGNDFESACDLKFESILRNVQFPDLCQVSKPKDQCQGRHEVPDVLEWLRRKDVKTILRLYVPDCIRNPLDEGKILIAVRDYGIEELNWRRLDLCTEPIIGLAPTLFILHLYSSGNWAVLAHWVSECGLRKLVNLKRLHIYIVEDCMNAIQAEDCKVRTNNAIKRLKDAGWNCEVVVKKAPWSQYTYSPALDIQEGRNPIGLSDTISASSTIGIEKFILEYRNIQQARLQRSPSSDLKPLRRIKVALIDTGIVAIEDRNSVGREFQPGQIKEGISFVHGADGESESPWWLPSHEHGSQMADIICSIDPYCELYPAKVANGTSVKGVPSVVDAIDWAIKREVDIISLSLVLFNSDDILFAKVEKAASKNIIIICSTADQGNNHQKVYPATYWKKWNEHCLFPIAACDQYGKLTAWSTETEAKYHFRGKDVNAKPVRFMKEKELDSGISGSSVATAIAAGTASLILACCLLALDDERVGRRQRVEHFFQEMQTEESRKANLKYVEPSILLGEDRIKGNLKTYIMNTFAPEI</sequence>
<dbReference type="InterPro" id="IPR036852">
    <property type="entry name" value="Peptidase_S8/S53_dom_sf"/>
</dbReference>
<evidence type="ECO:0000313" key="5">
    <source>
        <dbReference type="Proteomes" id="UP001590950"/>
    </source>
</evidence>
<evidence type="ECO:0000259" key="3">
    <source>
        <dbReference type="Pfam" id="PF00082"/>
    </source>
</evidence>
<keyword evidence="2" id="KW-1133">Transmembrane helix</keyword>
<comment type="caution">
    <text evidence="4">The sequence shown here is derived from an EMBL/GenBank/DDBJ whole genome shotgun (WGS) entry which is preliminary data.</text>
</comment>
<proteinExistence type="predicted"/>
<feature type="transmembrane region" description="Helical" evidence="2">
    <location>
        <begin position="865"/>
        <end position="885"/>
    </location>
</feature>
<dbReference type="InterPro" id="IPR000209">
    <property type="entry name" value="Peptidase_S8/S53_dom"/>
</dbReference>
<keyword evidence="2" id="KW-0472">Membrane</keyword>
<dbReference type="EMBL" id="JBEFKJ010000004">
    <property type="protein sequence ID" value="KAL2046276.1"/>
    <property type="molecule type" value="Genomic_DNA"/>
</dbReference>